<evidence type="ECO:0000313" key="2">
    <source>
        <dbReference type="EMBL" id="KAK1444443.1"/>
    </source>
</evidence>
<sequence>MGNNYTKTFALAGAAGLLAYFVYYLLQEDDDDRDEDDDMYKKGYDLSGTMAANTVVESMSRADVLDLLAKIAASQEKAKSVLKTLVTRIIDNDFTESMEEIYKNILPDVPVDPLKAKGLSLFDLDYLVERHQNDMAVREHIMKMIHMPPTEEEGEQVDINPDKIVQVYEFMLEELQSLQSNENPLASQPDVNANAASLTVQAIVAAKVQTKFGYTSVQIDRAITKHQAELGMNTKFSRLAMQIQSEMTEITG</sequence>
<keyword evidence="1" id="KW-0812">Transmembrane</keyword>
<name>A0AAD8PFE8_BABGI</name>
<comment type="caution">
    <text evidence="2">The sequence shown here is derived from an EMBL/GenBank/DDBJ whole genome shotgun (WGS) entry which is preliminary data.</text>
</comment>
<protein>
    <submittedName>
        <fullName evidence="2">Uncharacterized protein</fullName>
    </submittedName>
</protein>
<dbReference type="EMBL" id="JAVEPI010000001">
    <property type="protein sequence ID" value="KAK1444443.1"/>
    <property type="molecule type" value="Genomic_DNA"/>
</dbReference>
<dbReference type="Proteomes" id="UP001230268">
    <property type="component" value="Unassembled WGS sequence"/>
</dbReference>
<dbReference type="AlphaFoldDB" id="A0AAD8PFE8"/>
<evidence type="ECO:0000256" key="1">
    <source>
        <dbReference type="SAM" id="Phobius"/>
    </source>
</evidence>
<feature type="transmembrane region" description="Helical" evidence="1">
    <location>
        <begin position="9"/>
        <end position="26"/>
    </location>
</feature>
<proteinExistence type="predicted"/>
<accession>A0AAD8PFE8</accession>
<reference evidence="2" key="1">
    <citation type="submission" date="2023-08" db="EMBL/GenBank/DDBJ databases">
        <title>Draft sequence of the Babesia gibsoni genome.</title>
        <authorList>
            <person name="Yamagishi J.Y."/>
            <person name="Xuan X.X."/>
        </authorList>
    </citation>
    <scope>NUCLEOTIDE SEQUENCE</scope>
    <source>
        <strain evidence="2">Azabu</strain>
    </source>
</reference>
<keyword evidence="1" id="KW-1133">Transmembrane helix</keyword>
<gene>
    <name evidence="2" type="ORF">BgAZ_103490</name>
</gene>
<keyword evidence="3" id="KW-1185">Reference proteome</keyword>
<evidence type="ECO:0000313" key="3">
    <source>
        <dbReference type="Proteomes" id="UP001230268"/>
    </source>
</evidence>
<organism evidence="2 3">
    <name type="scientific">Babesia gibsoni</name>
    <dbReference type="NCBI Taxonomy" id="33632"/>
    <lineage>
        <taxon>Eukaryota</taxon>
        <taxon>Sar</taxon>
        <taxon>Alveolata</taxon>
        <taxon>Apicomplexa</taxon>
        <taxon>Aconoidasida</taxon>
        <taxon>Piroplasmida</taxon>
        <taxon>Babesiidae</taxon>
        <taxon>Babesia</taxon>
    </lineage>
</organism>
<keyword evidence="1" id="KW-0472">Membrane</keyword>